<evidence type="ECO:0000313" key="2">
    <source>
        <dbReference type="EMBL" id="RFS83388.1"/>
    </source>
</evidence>
<dbReference type="OrthoDB" id="3477853at2"/>
<proteinExistence type="predicted"/>
<comment type="caution">
    <text evidence="2">The sequence shown here is derived from an EMBL/GenBank/DDBJ whole genome shotgun (WGS) entry which is preliminary data.</text>
</comment>
<feature type="region of interest" description="Disordered" evidence="1">
    <location>
        <begin position="100"/>
        <end position="121"/>
    </location>
</feature>
<name>A0A372GDC4_9ACTN</name>
<dbReference type="RefSeq" id="WP_117401218.1">
    <property type="nucleotide sequence ID" value="NZ_QVNQ01000006.1"/>
</dbReference>
<dbReference type="Proteomes" id="UP000262882">
    <property type="component" value="Unassembled WGS sequence"/>
</dbReference>
<evidence type="ECO:0000313" key="3">
    <source>
        <dbReference type="Proteomes" id="UP000262882"/>
    </source>
</evidence>
<accession>A0A372GDC4</accession>
<dbReference type="EMBL" id="QVNQ01000006">
    <property type="protein sequence ID" value="RFS83388.1"/>
    <property type="molecule type" value="Genomic_DNA"/>
</dbReference>
<reference evidence="2 3" key="1">
    <citation type="submission" date="2018-08" db="EMBL/GenBank/DDBJ databases">
        <title>Actinomadura spongicola sp. nov., isolated from marine sponge Leucetta chagosensis.</title>
        <authorList>
            <person name="Li L."/>
            <person name="Lin H.W."/>
        </authorList>
    </citation>
    <scope>NUCLEOTIDE SEQUENCE [LARGE SCALE GENOMIC DNA]</scope>
    <source>
        <strain evidence="2 3">LHW52907</strain>
    </source>
</reference>
<organism evidence="2 3">
    <name type="scientific">Actinomadura spongiicola</name>
    <dbReference type="NCBI Taxonomy" id="2303421"/>
    <lineage>
        <taxon>Bacteria</taxon>
        <taxon>Bacillati</taxon>
        <taxon>Actinomycetota</taxon>
        <taxon>Actinomycetes</taxon>
        <taxon>Streptosporangiales</taxon>
        <taxon>Thermomonosporaceae</taxon>
        <taxon>Actinomadura</taxon>
    </lineage>
</organism>
<gene>
    <name evidence="2" type="ORF">D0T12_20230</name>
</gene>
<sequence length="121" mass="13432">MTGELTARPEAFVPLAVAAYEQAWRQERMPMRLGHVVLAIAEDEARGLLAATAETRASEALRTACDVVHPVMRSLLLTRGYLPDTANRLRALASEIMRDTLDETETAPKSPPGFRDLMRRT</sequence>
<evidence type="ECO:0000256" key="1">
    <source>
        <dbReference type="SAM" id="MobiDB-lite"/>
    </source>
</evidence>
<protein>
    <submittedName>
        <fullName evidence="2">Uncharacterized protein</fullName>
    </submittedName>
</protein>
<keyword evidence="3" id="KW-1185">Reference proteome</keyword>
<dbReference type="AlphaFoldDB" id="A0A372GDC4"/>